<comment type="caution">
    <text evidence="1">The sequence shown here is derived from an EMBL/GenBank/DDBJ whole genome shotgun (WGS) entry which is preliminary data.</text>
</comment>
<sequence>MARLLLLLTALGAAFTQVDAACQYQFNGPSGTSETLCLPEGSSRTVSLGGATVSYTFGSFCGSVTVNSGTGINVNILGSC</sequence>
<protein>
    <submittedName>
        <fullName evidence="1">Uncharacterized protein</fullName>
    </submittedName>
</protein>
<name>A0ACC3YZB1_COLTU</name>
<evidence type="ECO:0000313" key="1">
    <source>
        <dbReference type="EMBL" id="KAL0937162.1"/>
    </source>
</evidence>
<dbReference type="Proteomes" id="UP000805649">
    <property type="component" value="Unassembled WGS sequence"/>
</dbReference>
<dbReference type="EMBL" id="VUJX02000004">
    <property type="protein sequence ID" value="KAL0937162.1"/>
    <property type="molecule type" value="Genomic_DNA"/>
</dbReference>
<proteinExistence type="predicted"/>
<accession>A0ACC3YZB1</accession>
<reference evidence="1 2" key="1">
    <citation type="journal article" date="2020" name="Phytopathology">
        <title>Genome Sequence Resources of Colletotrichum truncatum, C. plurivorum, C. musicola, and C. sojae: Four Species Pathogenic to Soybean (Glycine max).</title>
        <authorList>
            <person name="Rogerio F."/>
            <person name="Boufleur T.R."/>
            <person name="Ciampi-Guillardi M."/>
            <person name="Sukno S.A."/>
            <person name="Thon M.R."/>
            <person name="Massola Junior N.S."/>
            <person name="Baroncelli R."/>
        </authorList>
    </citation>
    <scope>NUCLEOTIDE SEQUENCE [LARGE SCALE GENOMIC DNA]</scope>
    <source>
        <strain evidence="1 2">CMES1059</strain>
    </source>
</reference>
<gene>
    <name evidence="1" type="ORF">CTRU02_206893</name>
</gene>
<evidence type="ECO:0000313" key="2">
    <source>
        <dbReference type="Proteomes" id="UP000805649"/>
    </source>
</evidence>
<organism evidence="1 2">
    <name type="scientific">Colletotrichum truncatum</name>
    <name type="common">Anthracnose fungus</name>
    <name type="synonym">Colletotrichum capsici</name>
    <dbReference type="NCBI Taxonomy" id="5467"/>
    <lineage>
        <taxon>Eukaryota</taxon>
        <taxon>Fungi</taxon>
        <taxon>Dikarya</taxon>
        <taxon>Ascomycota</taxon>
        <taxon>Pezizomycotina</taxon>
        <taxon>Sordariomycetes</taxon>
        <taxon>Hypocreomycetidae</taxon>
        <taxon>Glomerellales</taxon>
        <taxon>Glomerellaceae</taxon>
        <taxon>Colletotrichum</taxon>
        <taxon>Colletotrichum truncatum species complex</taxon>
    </lineage>
</organism>
<keyword evidence="2" id="KW-1185">Reference proteome</keyword>